<keyword evidence="1" id="KW-0732">Signal</keyword>
<dbReference type="RefSeq" id="WP_014933611.1">
    <property type="nucleotide sequence ID" value="NC_018604.1"/>
</dbReference>
<name>K0JMC3_BRAPL</name>
<dbReference type="Proteomes" id="UP000003759">
    <property type="component" value="Chromosome"/>
</dbReference>
<protein>
    <recommendedName>
        <fullName evidence="4">Lipoprotein</fullName>
    </recommendedName>
</protein>
<dbReference type="OrthoDB" id="307500at2"/>
<feature type="chain" id="PRO_5003833758" description="Lipoprotein" evidence="1">
    <location>
        <begin position="20"/>
        <end position="180"/>
    </location>
</feature>
<dbReference type="AlphaFoldDB" id="K0JMC3"/>
<reference evidence="2 3" key="1">
    <citation type="journal article" date="2012" name="BMC Genomics">
        <title>Comparative genomics of Brachyspira pilosicoli strains: genome rearrangements, reductions and correlation of genetic compliment with phenotypic diversity.</title>
        <authorList>
            <person name="Mappley L.J."/>
            <person name="Black M.L."/>
            <person name="Abuoun M."/>
            <person name="Darby A.C."/>
            <person name="Woodward M.J."/>
            <person name="Parkhill J."/>
            <person name="Turner A.K."/>
            <person name="Bellgard M.I."/>
            <person name="La T."/>
            <person name="Phillips N.D."/>
            <person name="La Ragione R.M."/>
            <person name="Hampson D.J."/>
        </authorList>
    </citation>
    <scope>NUCLEOTIDE SEQUENCE [LARGE SCALE GENOMIC DNA]</scope>
    <source>
        <strain evidence="2">WesB</strain>
    </source>
</reference>
<sequence length="180" mass="20228">MRKYLIIIFLLVTSCSNNSTSPDNNNNNNNSSSVKAVTSGIYTIQYGSKTAEVNVQDKANLKTLYIGLAAGKTIYKSNDYSAVSGHIDAEGNYYDIGNNAIRTKFIECAVYEYNNKKYLAVIYWDNKTGIGMQERYRLIITDENGAEEAWYGGGGDENVIHDENTSWVKYNFVFGYLKLN</sequence>
<evidence type="ECO:0000313" key="2">
    <source>
        <dbReference type="EMBL" id="CCG57431.1"/>
    </source>
</evidence>
<dbReference type="HOGENOM" id="CLU_1458639_0_0_12"/>
<evidence type="ECO:0008006" key="4">
    <source>
        <dbReference type="Google" id="ProtNLM"/>
    </source>
</evidence>
<dbReference type="PATRIC" id="fig|1161918.5.peg.1481"/>
<evidence type="ECO:0000313" key="3">
    <source>
        <dbReference type="Proteomes" id="UP000003759"/>
    </source>
</evidence>
<dbReference type="EMBL" id="HE793032">
    <property type="protein sequence ID" value="CCG57431.1"/>
    <property type="molecule type" value="Genomic_DNA"/>
</dbReference>
<dbReference type="PROSITE" id="PS51257">
    <property type="entry name" value="PROKAR_LIPOPROTEIN"/>
    <property type="match status" value="1"/>
</dbReference>
<gene>
    <name evidence="2" type="ORF">WESB_1966</name>
</gene>
<evidence type="ECO:0000256" key="1">
    <source>
        <dbReference type="SAM" id="SignalP"/>
    </source>
</evidence>
<accession>K0JMC3</accession>
<dbReference type="KEGG" id="bpw:WESB_1966"/>
<feature type="signal peptide" evidence="1">
    <location>
        <begin position="1"/>
        <end position="19"/>
    </location>
</feature>
<proteinExistence type="predicted"/>
<organism evidence="2 3">
    <name type="scientific">Brachyspira pilosicoli WesB</name>
    <dbReference type="NCBI Taxonomy" id="1161918"/>
    <lineage>
        <taxon>Bacteria</taxon>
        <taxon>Pseudomonadati</taxon>
        <taxon>Spirochaetota</taxon>
        <taxon>Spirochaetia</taxon>
        <taxon>Brachyspirales</taxon>
        <taxon>Brachyspiraceae</taxon>
        <taxon>Brachyspira</taxon>
    </lineage>
</organism>